<dbReference type="RefSeq" id="WP_053961445.1">
    <property type="nucleotide sequence ID" value="NZ_CP012390.1"/>
</dbReference>
<dbReference type="PROSITE" id="PS51274">
    <property type="entry name" value="GATASE_COBBQ"/>
    <property type="match status" value="1"/>
</dbReference>
<dbReference type="InterPro" id="IPR027417">
    <property type="entry name" value="P-loop_NTPase"/>
</dbReference>
<dbReference type="PANTHER" id="PTHR21343:SF1">
    <property type="entry name" value="COBYRIC ACID SYNTHASE"/>
    <property type="match status" value="1"/>
</dbReference>
<organism evidence="3 4">
    <name type="scientific">Lawsonella clevelandensis</name>
    <dbReference type="NCBI Taxonomy" id="1528099"/>
    <lineage>
        <taxon>Bacteria</taxon>
        <taxon>Bacillati</taxon>
        <taxon>Actinomycetota</taxon>
        <taxon>Actinomycetes</taxon>
        <taxon>Mycobacteriales</taxon>
        <taxon>Lawsonellaceae</taxon>
        <taxon>Lawsonella</taxon>
    </lineage>
</organism>
<dbReference type="PANTHER" id="PTHR21343">
    <property type="entry name" value="DETHIOBIOTIN SYNTHETASE"/>
    <property type="match status" value="1"/>
</dbReference>
<dbReference type="Pfam" id="PF07685">
    <property type="entry name" value="GATase_3"/>
    <property type="match status" value="1"/>
</dbReference>
<proteinExistence type="predicted"/>
<keyword evidence="1" id="KW-0315">Glutamine amidotransferase</keyword>
<dbReference type="EMBL" id="LR584267">
    <property type="protein sequence ID" value="VHN99811.1"/>
    <property type="molecule type" value="Genomic_DNA"/>
</dbReference>
<dbReference type="AlphaFoldDB" id="A0A5E3ZWA8"/>
<dbReference type="GO" id="GO:0003824">
    <property type="term" value="F:catalytic activity"/>
    <property type="evidence" value="ECO:0007669"/>
    <property type="project" value="InterPro"/>
</dbReference>
<dbReference type="GO" id="GO:0009236">
    <property type="term" value="P:cobalamin biosynthetic process"/>
    <property type="evidence" value="ECO:0007669"/>
    <property type="project" value="UniProtKB-UniPathway"/>
</dbReference>
<gene>
    <name evidence="3" type="primary">cobQ_1</name>
    <name evidence="3" type="ORF">LC603019_00230</name>
</gene>
<feature type="domain" description="CobB/CobQ-like glutamine amidotransferase" evidence="2">
    <location>
        <begin position="111"/>
        <end position="192"/>
    </location>
</feature>
<protein>
    <submittedName>
        <fullName evidence="3">Cobyric acid synthase</fullName>
    </submittedName>
</protein>
<dbReference type="UniPathway" id="UPA00148"/>
<evidence type="ECO:0000259" key="2">
    <source>
        <dbReference type="Pfam" id="PF07685"/>
    </source>
</evidence>
<sequence length="200" mass="21705">MPFVCVKGKERHIVVGDIDRGGVLAHFVGTYELLDDADRALLRGFIVNKFRGDEALLEPGLVTVEERTGVSVVGVVPYVPNYWYGAEDSLQAVEDQYVGVPQPAVGTERLRIAAIRFPRLANATDLEALSYEPGIDVYWVRGPGEVESADAVVLPGSKDPLADLQWVRSRGLDKAVKHSAAAGKMVMGLCGGHTARFFPQ</sequence>
<name>A0A5E3ZWA8_9ACTN</name>
<reference evidence="3 4" key="1">
    <citation type="submission" date="2019-04" db="EMBL/GenBank/DDBJ databases">
        <authorList>
            <person name="Seth-Smith MB H."/>
            <person name="Seth-Smith H."/>
        </authorList>
    </citation>
    <scope>NUCLEOTIDE SEQUENCE [LARGE SCALE GENOMIC DNA]</scope>
    <source>
        <strain evidence="3">USB-603019</strain>
    </source>
</reference>
<accession>A0A5E3ZWA8</accession>
<dbReference type="InterPro" id="IPR011698">
    <property type="entry name" value="GATase_3"/>
</dbReference>
<evidence type="ECO:0000256" key="1">
    <source>
        <dbReference type="ARBA" id="ARBA00022962"/>
    </source>
</evidence>
<dbReference type="Gene3D" id="3.40.50.880">
    <property type="match status" value="1"/>
</dbReference>
<keyword evidence="4" id="KW-1185">Reference proteome</keyword>
<dbReference type="InterPro" id="IPR029062">
    <property type="entry name" value="Class_I_gatase-like"/>
</dbReference>
<dbReference type="Proteomes" id="UP000324288">
    <property type="component" value="Chromosome"/>
</dbReference>
<evidence type="ECO:0000313" key="3">
    <source>
        <dbReference type="EMBL" id="VHN99811.1"/>
    </source>
</evidence>
<evidence type="ECO:0000313" key="4">
    <source>
        <dbReference type="Proteomes" id="UP000324288"/>
    </source>
</evidence>
<dbReference type="SUPFAM" id="SSF52317">
    <property type="entry name" value="Class I glutamine amidotransferase-like"/>
    <property type="match status" value="1"/>
</dbReference>
<dbReference type="OrthoDB" id="9808302at2"/>
<dbReference type="Gene3D" id="3.40.50.300">
    <property type="entry name" value="P-loop containing nucleotide triphosphate hydrolases"/>
    <property type="match status" value="1"/>
</dbReference>